<reference evidence="3 4" key="1">
    <citation type="submission" date="2016-10" db="EMBL/GenBank/DDBJ databases">
        <authorList>
            <person name="de Groot N.N."/>
        </authorList>
    </citation>
    <scope>NUCLEOTIDE SEQUENCE [LARGE SCALE GENOMIC DNA]</scope>
    <source>
        <strain evidence="3 4">CGMCC 1.7054</strain>
    </source>
</reference>
<organism evidence="3 4">
    <name type="scientific">Micrococcus terreus</name>
    <dbReference type="NCBI Taxonomy" id="574650"/>
    <lineage>
        <taxon>Bacteria</taxon>
        <taxon>Bacillati</taxon>
        <taxon>Actinomycetota</taxon>
        <taxon>Actinomycetes</taxon>
        <taxon>Micrococcales</taxon>
        <taxon>Micrococcaceae</taxon>
        <taxon>Micrococcus</taxon>
    </lineage>
</organism>
<proteinExistence type="predicted"/>
<feature type="transmembrane region" description="Helical" evidence="2">
    <location>
        <begin position="61"/>
        <end position="85"/>
    </location>
</feature>
<feature type="transmembrane region" description="Helical" evidence="2">
    <location>
        <begin position="97"/>
        <end position="121"/>
    </location>
</feature>
<evidence type="ECO:0000256" key="1">
    <source>
        <dbReference type="SAM" id="MobiDB-lite"/>
    </source>
</evidence>
<evidence type="ECO:0000256" key="2">
    <source>
        <dbReference type="SAM" id="Phobius"/>
    </source>
</evidence>
<name>A0A1I7MT92_9MICC</name>
<feature type="compositionally biased region" description="Low complexity" evidence="1">
    <location>
        <begin position="318"/>
        <end position="350"/>
    </location>
</feature>
<evidence type="ECO:0000313" key="4">
    <source>
        <dbReference type="Proteomes" id="UP000198881"/>
    </source>
</evidence>
<protein>
    <recommendedName>
        <fullName evidence="5">TrbL/VirB6 plasmid conjugal transfer protein</fullName>
    </recommendedName>
</protein>
<gene>
    <name evidence="3" type="ORF">SAMN04487966_12110</name>
</gene>
<evidence type="ECO:0000313" key="3">
    <source>
        <dbReference type="EMBL" id="SFV25133.1"/>
    </source>
</evidence>
<accession>A0A1I7MT92</accession>
<evidence type="ECO:0008006" key="5">
    <source>
        <dbReference type="Google" id="ProtNLM"/>
    </source>
</evidence>
<feature type="compositionally biased region" description="Low complexity" evidence="1">
    <location>
        <begin position="358"/>
        <end position="369"/>
    </location>
</feature>
<keyword evidence="2" id="KW-0472">Membrane</keyword>
<keyword evidence="4" id="KW-1185">Reference proteome</keyword>
<dbReference type="STRING" id="574650.SAMN04487966_12110"/>
<dbReference type="Proteomes" id="UP000198881">
    <property type="component" value="Unassembled WGS sequence"/>
</dbReference>
<feature type="transmembrane region" description="Helical" evidence="2">
    <location>
        <begin position="205"/>
        <end position="224"/>
    </location>
</feature>
<sequence>MDFAKILHEGILGFAQSSWALIRDSFSAGSMTSEWWITVVGGQVVTRVDGSVVSTVDHPGMLNVVVIAMIPLLMMFVVLQVVLSVFRGSTAGMVRALVVSVVAVPAIYVVTGIIWVVLAAVDRLTMWILSIGANNGEADALGALLNLFGLAYDPATGDVLVDENYEQWAMAAEGGDPGKFIMPFLVALIIFLVCLVLLLMMMFRLVAVIVLTVFGPVAIFSLALEPARAVGSRWVSILIGLIVAKPVAAVIMKIGMIAASVGSSWVQLAAGIILILMAAAMPLALLSMVSFVTGGATDNIERQAVMGGQRVFNSSRSAAQGTTRVAGRAGRGIGRALSSRGGSSGPRGPVSPGGGGAARRAQAPPTRSPGLRSPGN</sequence>
<feature type="transmembrane region" description="Helical" evidence="2">
    <location>
        <begin position="268"/>
        <end position="292"/>
    </location>
</feature>
<dbReference type="InterPro" id="IPR045782">
    <property type="entry name" value="TrbL_3"/>
</dbReference>
<feature type="transmembrane region" description="Helical" evidence="2">
    <location>
        <begin position="236"/>
        <end position="256"/>
    </location>
</feature>
<dbReference type="AlphaFoldDB" id="A0A1I7MT92"/>
<dbReference type="OrthoDB" id="4960921at2"/>
<dbReference type="RefSeq" id="WP_091699705.1">
    <property type="nucleotide sequence ID" value="NZ_FPCG01000021.1"/>
</dbReference>
<keyword evidence="2" id="KW-1133">Transmembrane helix</keyword>
<feature type="region of interest" description="Disordered" evidence="1">
    <location>
        <begin position="315"/>
        <end position="376"/>
    </location>
</feature>
<keyword evidence="2" id="KW-0812">Transmembrane</keyword>
<dbReference type="Pfam" id="PF19590">
    <property type="entry name" value="TrbL_3"/>
    <property type="match status" value="1"/>
</dbReference>
<dbReference type="EMBL" id="FPCG01000021">
    <property type="protein sequence ID" value="SFV25133.1"/>
    <property type="molecule type" value="Genomic_DNA"/>
</dbReference>
<feature type="transmembrane region" description="Helical" evidence="2">
    <location>
        <begin position="180"/>
        <end position="198"/>
    </location>
</feature>